<dbReference type="PANTHER" id="PTHR15077:SF10">
    <property type="entry name" value="FAS-ASSOCIATED DEATH DOMAIN PROTEIN"/>
    <property type="match status" value="1"/>
</dbReference>
<dbReference type="RefSeq" id="XP_026867513.2">
    <property type="nucleotide sequence ID" value="XM_027011712.2"/>
</dbReference>
<feature type="domain" description="Death" evidence="1">
    <location>
        <begin position="106"/>
        <end position="184"/>
    </location>
</feature>
<dbReference type="InterPro" id="IPR000488">
    <property type="entry name" value="Death_dom"/>
</dbReference>
<evidence type="ECO:0000259" key="2">
    <source>
        <dbReference type="PROSITE" id="PS50168"/>
    </source>
</evidence>
<dbReference type="SMART" id="SM00031">
    <property type="entry name" value="DED"/>
    <property type="match status" value="1"/>
</dbReference>
<reference evidence="3" key="3">
    <citation type="submission" date="2020-05" db="EMBL/GenBank/DDBJ databases">
        <title>Electrophorus electricus (electric eel) genome, fEleEle1, primary haplotype.</title>
        <authorList>
            <person name="Myers G."/>
            <person name="Meyer A."/>
            <person name="Fedrigo O."/>
            <person name="Formenti G."/>
            <person name="Rhie A."/>
            <person name="Tracey A."/>
            <person name="Sims Y."/>
            <person name="Jarvis E.D."/>
        </authorList>
    </citation>
    <scope>NUCLEOTIDE SEQUENCE [LARGE SCALE GENOMIC DNA]</scope>
</reference>
<dbReference type="GO" id="GO:0043065">
    <property type="term" value="P:positive regulation of apoptotic process"/>
    <property type="evidence" value="ECO:0007669"/>
    <property type="project" value="Ensembl"/>
</dbReference>
<sequence>MDRFNVMLLQISDRLGSDSISRLKFLCKDKIGKKKTEDITRGIELFEYLMERAEIGPGDTVFLRQLLIDIGQQTVAEIIDNYEREASIAKLPDETEQVKISCATDVLVDQLGKKWMQYGRKLGISDSKLEGIQEKHPRNLEEQVRELLREWKKTRKAEARVDDLLKALRACSQNYTADLVEKKLQNLCMQ</sequence>
<dbReference type="GeneID" id="113578454"/>
<gene>
    <name evidence="3" type="primary">FADD</name>
</gene>
<dbReference type="GeneTree" id="ENSGT00390000002105"/>
<dbReference type="Pfam" id="PF01335">
    <property type="entry name" value="DED"/>
    <property type="match status" value="1"/>
</dbReference>
<protein>
    <recommendedName>
        <fullName evidence="5">FAS-associated death domain protein</fullName>
    </recommendedName>
</protein>
<dbReference type="Gene3D" id="1.10.533.10">
    <property type="entry name" value="Death Domain, Fas"/>
    <property type="match status" value="2"/>
</dbReference>
<proteinExistence type="predicted"/>
<organism evidence="3 4">
    <name type="scientific">Electrophorus electricus</name>
    <name type="common">Electric eel</name>
    <name type="synonym">Gymnotus electricus</name>
    <dbReference type="NCBI Taxonomy" id="8005"/>
    <lineage>
        <taxon>Eukaryota</taxon>
        <taxon>Metazoa</taxon>
        <taxon>Chordata</taxon>
        <taxon>Craniata</taxon>
        <taxon>Vertebrata</taxon>
        <taxon>Euteleostomi</taxon>
        <taxon>Actinopterygii</taxon>
        <taxon>Neopterygii</taxon>
        <taxon>Teleostei</taxon>
        <taxon>Ostariophysi</taxon>
        <taxon>Gymnotiformes</taxon>
        <taxon>Gymnotoidei</taxon>
        <taxon>Gymnotidae</taxon>
        <taxon>Electrophorus</taxon>
    </lineage>
</organism>
<dbReference type="FunFam" id="1.10.533.10:FF:000059">
    <property type="entry name" value="Fas-associated via death domain"/>
    <property type="match status" value="1"/>
</dbReference>
<dbReference type="GO" id="GO:0045089">
    <property type="term" value="P:positive regulation of innate immune response"/>
    <property type="evidence" value="ECO:0007669"/>
    <property type="project" value="TreeGrafter"/>
</dbReference>
<name>A0A4W4GLX3_ELEEL</name>
<dbReference type="GO" id="GO:0005123">
    <property type="term" value="F:death receptor binding"/>
    <property type="evidence" value="ECO:0007669"/>
    <property type="project" value="TreeGrafter"/>
</dbReference>
<dbReference type="InterPro" id="IPR016729">
    <property type="entry name" value="FADD"/>
</dbReference>
<accession>A0A4W4GLX3</accession>
<reference evidence="3" key="5">
    <citation type="submission" date="2025-09" db="UniProtKB">
        <authorList>
            <consortium name="Ensembl"/>
        </authorList>
    </citation>
    <scope>IDENTIFICATION</scope>
</reference>
<dbReference type="PROSITE" id="PS50168">
    <property type="entry name" value="DED"/>
    <property type="match status" value="1"/>
</dbReference>
<dbReference type="CDD" id="cd08306">
    <property type="entry name" value="Death_FADD"/>
    <property type="match status" value="1"/>
</dbReference>
<dbReference type="InterPro" id="IPR011029">
    <property type="entry name" value="DEATH-like_dom_sf"/>
</dbReference>
<feature type="domain" description="DED" evidence="2">
    <location>
        <begin position="3"/>
        <end position="81"/>
    </location>
</feature>
<evidence type="ECO:0000313" key="4">
    <source>
        <dbReference type="Proteomes" id="UP000314983"/>
    </source>
</evidence>
<dbReference type="InterPro" id="IPR001875">
    <property type="entry name" value="DED_dom"/>
</dbReference>
<dbReference type="GO" id="GO:0089720">
    <property type="term" value="F:caspase binding"/>
    <property type="evidence" value="ECO:0007669"/>
    <property type="project" value="TreeGrafter"/>
</dbReference>
<dbReference type="AlphaFoldDB" id="A0A4W4GLX3"/>
<evidence type="ECO:0000313" key="3">
    <source>
        <dbReference type="Ensembl" id="ENSEEEP00000038543.2"/>
    </source>
</evidence>
<dbReference type="STRING" id="8005.ENSEEEP00000038543"/>
<reference evidence="3" key="4">
    <citation type="submission" date="2025-08" db="UniProtKB">
        <authorList>
            <consortium name="Ensembl"/>
        </authorList>
    </citation>
    <scope>IDENTIFICATION</scope>
</reference>
<reference evidence="4" key="2">
    <citation type="journal article" date="2017" name="Sci. Adv.">
        <title>A tail of two voltages: Proteomic comparison of the three electric organs of the electric eel.</title>
        <authorList>
            <person name="Traeger L.L."/>
            <person name="Sabat G."/>
            <person name="Barrett-Wilt G.A."/>
            <person name="Wells G.B."/>
            <person name="Sussman M.R."/>
        </authorList>
    </citation>
    <scope>NUCLEOTIDE SEQUENCE [LARGE SCALE GENOMIC DNA]</scope>
</reference>
<dbReference type="Ensembl" id="ENSEEET00000038986.2">
    <property type="protein sequence ID" value="ENSEEEP00000038543.2"/>
    <property type="gene ID" value="ENSEEEG00000018298.2"/>
</dbReference>
<dbReference type="PANTHER" id="PTHR15077">
    <property type="entry name" value="FAS-ASSOCIATING DEATH DOMAIN-CONTAINING PROTEIN FADD"/>
    <property type="match status" value="1"/>
</dbReference>
<dbReference type="GO" id="GO:0097191">
    <property type="term" value="P:extrinsic apoptotic signaling pathway"/>
    <property type="evidence" value="ECO:0007669"/>
    <property type="project" value="TreeGrafter"/>
</dbReference>
<keyword evidence="4" id="KW-1185">Reference proteome</keyword>
<evidence type="ECO:0008006" key="5">
    <source>
        <dbReference type="Google" id="ProtNLM"/>
    </source>
</evidence>
<dbReference type="Proteomes" id="UP000314983">
    <property type="component" value="Chromosome 1"/>
</dbReference>
<dbReference type="OMA" id="CKMNLVA"/>
<dbReference type="Pfam" id="PF00531">
    <property type="entry name" value="Death"/>
    <property type="match status" value="1"/>
</dbReference>
<dbReference type="CDD" id="cd08336">
    <property type="entry name" value="DED_FADD"/>
    <property type="match status" value="1"/>
</dbReference>
<dbReference type="GO" id="GO:0031265">
    <property type="term" value="C:CD95 death-inducing signaling complex"/>
    <property type="evidence" value="ECO:0007669"/>
    <property type="project" value="TreeGrafter"/>
</dbReference>
<reference evidence="4" key="1">
    <citation type="journal article" date="2014" name="Science">
        <title>Nonhuman genetics. Genomic basis for the convergent evolution of electric organs.</title>
        <authorList>
            <person name="Gallant J.R."/>
            <person name="Traeger L.L."/>
            <person name="Volkening J.D."/>
            <person name="Moffett H."/>
            <person name="Chen P.H."/>
            <person name="Novina C.D."/>
            <person name="Phillips G.N.Jr."/>
            <person name="Anand R."/>
            <person name="Wells G.B."/>
            <person name="Pinch M."/>
            <person name="Guth R."/>
            <person name="Unguez G.A."/>
            <person name="Albert J.S."/>
            <person name="Zakon H.H."/>
            <person name="Samanta M.P."/>
            <person name="Sussman M.R."/>
        </authorList>
    </citation>
    <scope>NUCLEOTIDE SEQUENCE [LARGE SCALE GENOMIC DNA]</scope>
</reference>
<dbReference type="SMART" id="SM00005">
    <property type="entry name" value="DEATH"/>
    <property type="match status" value="1"/>
</dbReference>
<dbReference type="SUPFAM" id="SSF47986">
    <property type="entry name" value="DEATH domain"/>
    <property type="match status" value="1"/>
</dbReference>
<evidence type="ECO:0000259" key="1">
    <source>
        <dbReference type="PROSITE" id="PS50017"/>
    </source>
</evidence>
<dbReference type="PROSITE" id="PS50017">
    <property type="entry name" value="DEATH_DOMAIN"/>
    <property type="match status" value="1"/>
</dbReference>